<name>A0A919ERU3_STRFL</name>
<sequence>MGRRRFLGLVSAVIGVCLTVLLGLTLARNGPGAPADFGADPVRASAPAASPRPPGGRSSHAPAPAVRDRAAAIPAPVSVRIPRLRLAAPVEAVGVAPDGQVAVPDDPARAGWYRFSPSPGAVAGSSVVVGHVDATGRGLGVLAALSEVREGDEVVVDRRDRSTTTYRITSRRTVAKDALAGSGAFRREGPPVLTLITCAGPYLPEAGGYQNNLVVTAAAVATG</sequence>
<evidence type="ECO:0000256" key="1">
    <source>
        <dbReference type="ARBA" id="ARBA00022801"/>
    </source>
</evidence>
<organism evidence="3 4">
    <name type="scientific">Streptomyces filamentosus</name>
    <name type="common">Streptomyces roseosporus</name>
    <dbReference type="NCBI Taxonomy" id="67294"/>
    <lineage>
        <taxon>Bacteria</taxon>
        <taxon>Bacillati</taxon>
        <taxon>Actinomycetota</taxon>
        <taxon>Actinomycetes</taxon>
        <taxon>Kitasatosporales</taxon>
        <taxon>Streptomycetaceae</taxon>
        <taxon>Streptomyces</taxon>
    </lineage>
</organism>
<feature type="region of interest" description="Disordered" evidence="2">
    <location>
        <begin position="38"/>
        <end position="66"/>
    </location>
</feature>
<keyword evidence="1" id="KW-0378">Hydrolase</keyword>
<comment type="caution">
    <text evidence="3">The sequence shown here is derived from an EMBL/GenBank/DDBJ whole genome shotgun (WGS) entry which is preliminary data.</text>
</comment>
<evidence type="ECO:0008006" key="5">
    <source>
        <dbReference type="Google" id="ProtNLM"/>
    </source>
</evidence>
<accession>A0A919ERU3</accession>
<dbReference type="Pfam" id="PF04203">
    <property type="entry name" value="Sortase"/>
    <property type="match status" value="1"/>
</dbReference>
<dbReference type="CDD" id="cd05829">
    <property type="entry name" value="Sortase_F"/>
    <property type="match status" value="1"/>
</dbReference>
<evidence type="ECO:0000313" key="4">
    <source>
        <dbReference type="Proteomes" id="UP000632849"/>
    </source>
</evidence>
<keyword evidence="4" id="KW-1185">Reference proteome</keyword>
<dbReference type="SUPFAM" id="SSF63817">
    <property type="entry name" value="Sortase"/>
    <property type="match status" value="1"/>
</dbReference>
<gene>
    <name evidence="3" type="ORF">GCM10017667_74970</name>
</gene>
<dbReference type="Proteomes" id="UP000632849">
    <property type="component" value="Unassembled WGS sequence"/>
</dbReference>
<evidence type="ECO:0000313" key="3">
    <source>
        <dbReference type="EMBL" id="GHG27243.1"/>
    </source>
</evidence>
<reference evidence="3" key="1">
    <citation type="journal article" date="2014" name="Int. J. Syst. Evol. Microbiol.">
        <title>Complete genome sequence of Corynebacterium casei LMG S-19264T (=DSM 44701T), isolated from a smear-ripened cheese.</title>
        <authorList>
            <consortium name="US DOE Joint Genome Institute (JGI-PGF)"/>
            <person name="Walter F."/>
            <person name="Albersmeier A."/>
            <person name="Kalinowski J."/>
            <person name="Ruckert C."/>
        </authorList>
    </citation>
    <scope>NUCLEOTIDE SEQUENCE</scope>
    <source>
        <strain evidence="3">JCM 4122</strain>
    </source>
</reference>
<dbReference type="InterPro" id="IPR023365">
    <property type="entry name" value="Sortase_dom-sf"/>
</dbReference>
<dbReference type="EMBL" id="BNBE01000004">
    <property type="protein sequence ID" value="GHG27243.1"/>
    <property type="molecule type" value="Genomic_DNA"/>
</dbReference>
<reference evidence="3" key="2">
    <citation type="submission" date="2020-09" db="EMBL/GenBank/DDBJ databases">
        <authorList>
            <person name="Sun Q."/>
            <person name="Ohkuma M."/>
        </authorList>
    </citation>
    <scope>NUCLEOTIDE SEQUENCE</scope>
    <source>
        <strain evidence="3">JCM 4122</strain>
    </source>
</reference>
<dbReference type="AlphaFoldDB" id="A0A919ERU3"/>
<dbReference type="InterPro" id="IPR042001">
    <property type="entry name" value="Sortase_F"/>
</dbReference>
<evidence type="ECO:0000256" key="2">
    <source>
        <dbReference type="SAM" id="MobiDB-lite"/>
    </source>
</evidence>
<dbReference type="InterPro" id="IPR005754">
    <property type="entry name" value="Sortase"/>
</dbReference>
<dbReference type="GO" id="GO:0016787">
    <property type="term" value="F:hydrolase activity"/>
    <property type="evidence" value="ECO:0007669"/>
    <property type="project" value="UniProtKB-KW"/>
</dbReference>
<proteinExistence type="predicted"/>
<dbReference type="RefSeq" id="WP_190044674.1">
    <property type="nucleotide sequence ID" value="NZ_BNBE01000004.1"/>
</dbReference>
<protein>
    <recommendedName>
        <fullName evidence="5">Class F sortase</fullName>
    </recommendedName>
</protein>
<dbReference type="Gene3D" id="2.40.260.10">
    <property type="entry name" value="Sortase"/>
    <property type="match status" value="1"/>
</dbReference>